<protein>
    <recommendedName>
        <fullName evidence="4">HAD family hydrolase</fullName>
    </recommendedName>
</protein>
<dbReference type="InterPro" id="IPR023198">
    <property type="entry name" value="PGP-like_dom2"/>
</dbReference>
<reference evidence="2 3" key="1">
    <citation type="submission" date="2014-05" db="EMBL/GenBank/DDBJ databases">
        <title>Cellulosimicrobium funkei U11 genome.</title>
        <authorList>
            <person name="Hu C."/>
            <person name="Gong Y."/>
            <person name="Wan W."/>
            <person name="Jiang M."/>
        </authorList>
    </citation>
    <scope>NUCLEOTIDE SEQUENCE [LARGE SCALE GENOMIC DNA]</scope>
    <source>
        <strain evidence="2 3">U11</strain>
    </source>
</reference>
<dbReference type="SFLD" id="SFLDS00003">
    <property type="entry name" value="Haloacid_Dehalogenase"/>
    <property type="match status" value="1"/>
</dbReference>
<evidence type="ECO:0000313" key="2">
    <source>
        <dbReference type="EMBL" id="KLN34136.1"/>
    </source>
</evidence>
<name>A0A0H2KL10_9MICO</name>
<evidence type="ECO:0000256" key="1">
    <source>
        <dbReference type="SAM" id="MobiDB-lite"/>
    </source>
</evidence>
<dbReference type="AlphaFoldDB" id="A0A0H2KL10"/>
<dbReference type="STRING" id="264251.FB00_13785"/>
<dbReference type="PATRIC" id="fig|264251.5.peg.2809"/>
<accession>A0A0H2KL10</accession>
<dbReference type="RefSeq" id="WP_156186409.1">
    <property type="nucleotide sequence ID" value="NZ_JNBQ01000019.1"/>
</dbReference>
<dbReference type="Gene3D" id="1.10.150.240">
    <property type="entry name" value="Putative phosphatase, domain 2"/>
    <property type="match status" value="1"/>
</dbReference>
<dbReference type="GO" id="GO:0050308">
    <property type="term" value="F:sugar-phosphatase activity"/>
    <property type="evidence" value="ECO:0007669"/>
    <property type="project" value="TreeGrafter"/>
</dbReference>
<organism evidence="2 3">
    <name type="scientific">Cellulosimicrobium funkei</name>
    <dbReference type="NCBI Taxonomy" id="264251"/>
    <lineage>
        <taxon>Bacteria</taxon>
        <taxon>Bacillati</taxon>
        <taxon>Actinomycetota</taxon>
        <taxon>Actinomycetes</taxon>
        <taxon>Micrococcales</taxon>
        <taxon>Promicromonosporaceae</taxon>
        <taxon>Cellulosimicrobium</taxon>
    </lineage>
</organism>
<dbReference type="SFLD" id="SFLDG01129">
    <property type="entry name" value="C1.5:_HAD__Beta-PGM__Phosphata"/>
    <property type="match status" value="1"/>
</dbReference>
<dbReference type="InterPro" id="IPR006439">
    <property type="entry name" value="HAD-SF_hydro_IA"/>
</dbReference>
<dbReference type="PANTHER" id="PTHR43481:SF4">
    <property type="entry name" value="GLYCEROL-1-PHOSPHATE PHOSPHOHYDROLASE 1-RELATED"/>
    <property type="match status" value="1"/>
</dbReference>
<feature type="compositionally biased region" description="Basic and acidic residues" evidence="1">
    <location>
        <begin position="12"/>
        <end position="24"/>
    </location>
</feature>
<dbReference type="NCBIfam" id="TIGR01509">
    <property type="entry name" value="HAD-SF-IA-v3"/>
    <property type="match status" value="1"/>
</dbReference>
<dbReference type="InterPro" id="IPR051806">
    <property type="entry name" value="HAD-like_SPP"/>
</dbReference>
<evidence type="ECO:0008006" key="4">
    <source>
        <dbReference type="Google" id="ProtNLM"/>
    </source>
</evidence>
<dbReference type="PANTHER" id="PTHR43481">
    <property type="entry name" value="FRUCTOSE-1-PHOSPHATE PHOSPHATASE"/>
    <property type="match status" value="1"/>
</dbReference>
<evidence type="ECO:0000313" key="3">
    <source>
        <dbReference type="Proteomes" id="UP000035265"/>
    </source>
</evidence>
<dbReference type="Gene3D" id="3.40.50.1000">
    <property type="entry name" value="HAD superfamily/HAD-like"/>
    <property type="match status" value="1"/>
</dbReference>
<sequence>MSATPTAPSDRAPSDRAPSDRAPSDRASAGAWAWRGAALLLDLDGTLVDSSAAIERHTLAWAARLGLDGDAVVTASHGRRDVEVVRLVAPDADVVREVEWLHRISCDDTEGVVAVPGAAALLDGLDPRAWTVVTSAAREVALARLTAAGLPVPARFVCAEDVARGKPDPEGFLAGARLLGVDPSRCLVLEDSAAGVAAGRGATATVLAVGPDDVPGAHHGVADLRPVGVRAVDGQVEVVVTARDACAVEVPVEILSARQPDGLGDDLPEFVA</sequence>
<dbReference type="SUPFAM" id="SSF56784">
    <property type="entry name" value="HAD-like"/>
    <property type="match status" value="1"/>
</dbReference>
<proteinExistence type="predicted"/>
<dbReference type="InterPro" id="IPR036412">
    <property type="entry name" value="HAD-like_sf"/>
</dbReference>
<gene>
    <name evidence="2" type="ORF">FB00_13785</name>
</gene>
<dbReference type="EMBL" id="JNBQ01000019">
    <property type="protein sequence ID" value="KLN34136.1"/>
    <property type="molecule type" value="Genomic_DNA"/>
</dbReference>
<dbReference type="Proteomes" id="UP000035265">
    <property type="component" value="Unassembled WGS sequence"/>
</dbReference>
<comment type="caution">
    <text evidence="2">The sequence shown here is derived from an EMBL/GenBank/DDBJ whole genome shotgun (WGS) entry which is preliminary data.</text>
</comment>
<keyword evidence="3" id="KW-1185">Reference proteome</keyword>
<dbReference type="Pfam" id="PF00702">
    <property type="entry name" value="Hydrolase"/>
    <property type="match status" value="1"/>
</dbReference>
<dbReference type="InterPro" id="IPR023214">
    <property type="entry name" value="HAD_sf"/>
</dbReference>
<feature type="region of interest" description="Disordered" evidence="1">
    <location>
        <begin position="1"/>
        <end position="26"/>
    </location>
</feature>